<reference evidence="4 5" key="1">
    <citation type="journal article" date="2024" name="BMC Genomics">
        <title>De novo assembly and annotation of Popillia japonica's genome with initial clues to its potential as an invasive pest.</title>
        <authorList>
            <person name="Cucini C."/>
            <person name="Boschi S."/>
            <person name="Funari R."/>
            <person name="Cardaioli E."/>
            <person name="Iannotti N."/>
            <person name="Marturano G."/>
            <person name="Paoli F."/>
            <person name="Bruttini M."/>
            <person name="Carapelli A."/>
            <person name="Frati F."/>
            <person name="Nardi F."/>
        </authorList>
    </citation>
    <scope>NUCLEOTIDE SEQUENCE [LARGE SCALE GENOMIC DNA]</scope>
    <source>
        <strain evidence="4">DMR45628</strain>
    </source>
</reference>
<dbReference type="Gene3D" id="1.25.40.20">
    <property type="entry name" value="Ankyrin repeat-containing domain"/>
    <property type="match status" value="3"/>
</dbReference>
<sequence length="321" mass="35914">MASGMKQLPKCEIEKKFLTAAEEKNYAVVSECLKQGVNPNARKKDRVTALHIAAERGDIDLAKLLLRARGLNMNPFTIHAYTPLIIACHSQQAPMIEFLLENGADVDIPERFGKAAVHHAAFIDSLQIMDILIKHGANVNIIDVFSHTPLSIAVVDIKHGANVNIIDVFSHTPLSIAVVDRHYLPMVEFLVNRGASITLNRGDMTLPLFLEACLVCCSEKHLEVIEYLLLVGTNPNTKELRTNRNAFHYFAINGYLPLARLLEKWGTDVLHSDVYYLTPLILAKQHDNLDAVDFLEDLEMRQRRTSRSQSVTNPKAVTFGI</sequence>
<dbReference type="PANTHER" id="PTHR24123:SF141">
    <property type="entry name" value="ANKYRIN 2, ISOFORM U"/>
    <property type="match status" value="1"/>
</dbReference>
<evidence type="ECO:0000256" key="1">
    <source>
        <dbReference type="ARBA" id="ARBA00022737"/>
    </source>
</evidence>
<dbReference type="SUPFAM" id="SSF48403">
    <property type="entry name" value="Ankyrin repeat"/>
    <property type="match status" value="1"/>
</dbReference>
<keyword evidence="2 3" id="KW-0040">ANK repeat</keyword>
<keyword evidence="1" id="KW-0677">Repeat</keyword>
<gene>
    <name evidence="4" type="ORF">QE152_g26103</name>
</gene>
<dbReference type="Pfam" id="PF12796">
    <property type="entry name" value="Ank_2"/>
    <property type="match status" value="2"/>
</dbReference>
<evidence type="ECO:0000313" key="4">
    <source>
        <dbReference type="EMBL" id="KAK9710307.1"/>
    </source>
</evidence>
<dbReference type="EMBL" id="JASPKY010000295">
    <property type="protein sequence ID" value="KAK9710307.1"/>
    <property type="molecule type" value="Genomic_DNA"/>
</dbReference>
<organism evidence="4 5">
    <name type="scientific">Popillia japonica</name>
    <name type="common">Japanese beetle</name>
    <dbReference type="NCBI Taxonomy" id="7064"/>
    <lineage>
        <taxon>Eukaryota</taxon>
        <taxon>Metazoa</taxon>
        <taxon>Ecdysozoa</taxon>
        <taxon>Arthropoda</taxon>
        <taxon>Hexapoda</taxon>
        <taxon>Insecta</taxon>
        <taxon>Pterygota</taxon>
        <taxon>Neoptera</taxon>
        <taxon>Endopterygota</taxon>
        <taxon>Coleoptera</taxon>
        <taxon>Polyphaga</taxon>
        <taxon>Scarabaeiformia</taxon>
        <taxon>Scarabaeidae</taxon>
        <taxon>Rutelinae</taxon>
        <taxon>Popillia</taxon>
    </lineage>
</organism>
<dbReference type="PANTHER" id="PTHR24123">
    <property type="entry name" value="ANKYRIN REPEAT-CONTAINING"/>
    <property type="match status" value="1"/>
</dbReference>
<evidence type="ECO:0000256" key="2">
    <source>
        <dbReference type="ARBA" id="ARBA00023043"/>
    </source>
</evidence>
<dbReference type="PRINTS" id="PR01415">
    <property type="entry name" value="ANKYRIN"/>
</dbReference>
<dbReference type="AlphaFoldDB" id="A0AAW1JZF0"/>
<feature type="repeat" description="ANK" evidence="3">
    <location>
        <begin position="112"/>
        <end position="144"/>
    </location>
</feature>
<dbReference type="PROSITE" id="PS50088">
    <property type="entry name" value="ANK_REPEAT"/>
    <property type="match status" value="4"/>
</dbReference>
<protein>
    <submittedName>
        <fullName evidence="4">Ankyrin repeats (3 copies)</fullName>
    </submittedName>
</protein>
<name>A0AAW1JZF0_POPJA</name>
<proteinExistence type="predicted"/>
<dbReference type="Pfam" id="PF00023">
    <property type="entry name" value="Ank"/>
    <property type="match status" value="1"/>
</dbReference>
<feature type="repeat" description="ANK" evidence="3">
    <location>
        <begin position="79"/>
        <end position="111"/>
    </location>
</feature>
<dbReference type="InterPro" id="IPR036770">
    <property type="entry name" value="Ankyrin_rpt-contain_sf"/>
</dbReference>
<keyword evidence="5" id="KW-1185">Reference proteome</keyword>
<feature type="repeat" description="ANK" evidence="3">
    <location>
        <begin position="169"/>
        <end position="202"/>
    </location>
</feature>
<feature type="repeat" description="ANK" evidence="3">
    <location>
        <begin position="45"/>
        <end position="67"/>
    </location>
</feature>
<dbReference type="PROSITE" id="PS50297">
    <property type="entry name" value="ANK_REP_REGION"/>
    <property type="match status" value="3"/>
</dbReference>
<evidence type="ECO:0000256" key="3">
    <source>
        <dbReference type="PROSITE-ProRule" id="PRU00023"/>
    </source>
</evidence>
<dbReference type="SMART" id="SM00248">
    <property type="entry name" value="ANK"/>
    <property type="match status" value="7"/>
</dbReference>
<dbReference type="InterPro" id="IPR002110">
    <property type="entry name" value="Ankyrin_rpt"/>
</dbReference>
<comment type="caution">
    <text evidence="4">The sequence shown here is derived from an EMBL/GenBank/DDBJ whole genome shotgun (WGS) entry which is preliminary data.</text>
</comment>
<dbReference type="InterPro" id="IPR051165">
    <property type="entry name" value="Multifunctional_ANK_Repeat"/>
</dbReference>
<dbReference type="Proteomes" id="UP001458880">
    <property type="component" value="Unassembled WGS sequence"/>
</dbReference>
<accession>A0AAW1JZF0</accession>
<evidence type="ECO:0000313" key="5">
    <source>
        <dbReference type="Proteomes" id="UP001458880"/>
    </source>
</evidence>